<dbReference type="InterPro" id="IPR009014">
    <property type="entry name" value="Transketo_C/PFOR_II"/>
</dbReference>
<dbReference type="InterPro" id="IPR033248">
    <property type="entry name" value="Transketolase_C"/>
</dbReference>
<evidence type="ECO:0000313" key="6">
    <source>
        <dbReference type="Proteomes" id="UP000032309"/>
    </source>
</evidence>
<protein>
    <submittedName>
        <fullName evidence="5">2-oxoisovalerate dehydrogenase E1 component beta subunit</fullName>
    </submittedName>
</protein>
<comment type="cofactor">
    <cofactor evidence="1">
        <name>thiamine diphosphate</name>
        <dbReference type="ChEBI" id="CHEBI:58937"/>
    </cofactor>
</comment>
<feature type="domain" description="Transketolase-like pyrimidine-binding" evidence="4">
    <location>
        <begin position="6"/>
        <end position="179"/>
    </location>
</feature>
<dbReference type="SMART" id="SM00861">
    <property type="entry name" value="Transket_pyr"/>
    <property type="match status" value="1"/>
</dbReference>
<dbReference type="InterPro" id="IPR005475">
    <property type="entry name" value="Transketolase-like_Pyr-bd"/>
</dbReference>
<keyword evidence="3" id="KW-0786">Thiamine pyrophosphate</keyword>
<dbReference type="InterPro" id="IPR029061">
    <property type="entry name" value="THDP-binding"/>
</dbReference>
<dbReference type="Pfam" id="PF02779">
    <property type="entry name" value="Transket_pyr"/>
    <property type="match status" value="1"/>
</dbReference>
<evidence type="ECO:0000313" key="5">
    <source>
        <dbReference type="EMBL" id="GAN35123.1"/>
    </source>
</evidence>
<evidence type="ECO:0000256" key="2">
    <source>
        <dbReference type="ARBA" id="ARBA00023002"/>
    </source>
</evidence>
<name>A0ABQ0K237_9BACT</name>
<comment type="caution">
    <text evidence="5">The sequence shown here is derived from an EMBL/GenBank/DDBJ whole genome shotgun (WGS) entry which is preliminary data.</text>
</comment>
<dbReference type="Proteomes" id="UP000032309">
    <property type="component" value="Unassembled WGS sequence"/>
</dbReference>
<dbReference type="NCBIfam" id="NF006667">
    <property type="entry name" value="PRK09212.1"/>
    <property type="match status" value="1"/>
</dbReference>
<dbReference type="EMBL" id="BAFN01000001">
    <property type="protein sequence ID" value="GAN35123.1"/>
    <property type="molecule type" value="Genomic_DNA"/>
</dbReference>
<evidence type="ECO:0000259" key="4">
    <source>
        <dbReference type="SMART" id="SM00861"/>
    </source>
</evidence>
<dbReference type="Pfam" id="PF02780">
    <property type="entry name" value="Transketolase_C"/>
    <property type="match status" value="1"/>
</dbReference>
<evidence type="ECO:0000256" key="3">
    <source>
        <dbReference type="ARBA" id="ARBA00023052"/>
    </source>
</evidence>
<dbReference type="Gene3D" id="3.40.50.920">
    <property type="match status" value="1"/>
</dbReference>
<dbReference type="PANTHER" id="PTHR43257:SF2">
    <property type="entry name" value="PYRUVATE DEHYDROGENASE E1 COMPONENT SUBUNIT BETA"/>
    <property type="match status" value="1"/>
</dbReference>
<dbReference type="CDD" id="cd07036">
    <property type="entry name" value="TPP_PYR_E1-PDHc-beta_like"/>
    <property type="match status" value="1"/>
</dbReference>
<sequence length="326" mass="35946">MDMKEVTYLEAIKEAMDEEMTRDPTVFILGEDVGVYGGAFRATEGFFEKYGEWRVLDTPLSESGFTGAAIGAALVGMRPIVEMQFADFISCAFDQLVNVAAKNHYRWGAATPIVVRAPFGGNIHGGAFHSQCIEGFFFNVPGLKIVAPSTAYDAKGLLKAAIRDNDPVIYCEHKYLYRRIKDSIPEEDYIVPIGKARIALEGRDISVITYGAMVHTALEAAQVLKENGVSCEIVDLRTILPLDKKSIFNTVKKTNKVVVLHEQTKTGGVGAEVSALINEYCFDYLDGPIIRIAAQDTPVPYSAQMEEAFIPQPKNVISAVEKLMRY</sequence>
<accession>A0ABQ0K237</accession>
<keyword evidence="6" id="KW-1185">Reference proteome</keyword>
<evidence type="ECO:0000256" key="1">
    <source>
        <dbReference type="ARBA" id="ARBA00001964"/>
    </source>
</evidence>
<reference evidence="6" key="1">
    <citation type="journal article" date="2015" name="Genome Announc.">
        <title>Draft Genome Sequence of an Anaerobic Ammonium-Oxidizing Bacterium, "Candidatus Brocadia sinica".</title>
        <authorList>
            <person name="Oshiki M."/>
            <person name="Shinyako-Hata K."/>
            <person name="Satoh H."/>
            <person name="Okabe S."/>
        </authorList>
    </citation>
    <scope>NUCLEOTIDE SEQUENCE [LARGE SCALE GENOMIC DNA]</scope>
    <source>
        <strain evidence="6">JPN1</strain>
    </source>
</reference>
<gene>
    <name evidence="5" type="ORF">BROSI_A3669</name>
</gene>
<dbReference type="SUPFAM" id="SSF52922">
    <property type="entry name" value="TK C-terminal domain-like"/>
    <property type="match status" value="1"/>
</dbReference>
<organism evidence="5 6">
    <name type="scientific">Candidatus Brocadia sinica JPN1</name>
    <dbReference type="NCBI Taxonomy" id="1197129"/>
    <lineage>
        <taxon>Bacteria</taxon>
        <taxon>Pseudomonadati</taxon>
        <taxon>Planctomycetota</taxon>
        <taxon>Candidatus Brocadiia</taxon>
        <taxon>Candidatus Brocadiales</taxon>
        <taxon>Candidatus Brocadiaceae</taxon>
        <taxon>Candidatus Brocadia</taxon>
    </lineage>
</organism>
<dbReference type="PANTHER" id="PTHR43257">
    <property type="entry name" value="PYRUVATE DEHYDROGENASE E1 COMPONENT BETA SUBUNIT"/>
    <property type="match status" value="1"/>
</dbReference>
<proteinExistence type="predicted"/>
<dbReference type="SUPFAM" id="SSF52518">
    <property type="entry name" value="Thiamin diphosphate-binding fold (THDP-binding)"/>
    <property type="match status" value="1"/>
</dbReference>
<keyword evidence="2" id="KW-0560">Oxidoreductase</keyword>
<dbReference type="Gene3D" id="3.40.50.970">
    <property type="match status" value="1"/>
</dbReference>